<evidence type="ECO:0000256" key="3">
    <source>
        <dbReference type="ARBA" id="ARBA00023295"/>
    </source>
</evidence>
<dbReference type="NCBIfam" id="NF003740">
    <property type="entry name" value="PRK05337.1"/>
    <property type="match status" value="1"/>
</dbReference>
<dbReference type="RefSeq" id="WP_076560163.1">
    <property type="nucleotide sequence ID" value="NZ_FTOC01000010.1"/>
</dbReference>
<dbReference type="Gene3D" id="3.20.20.300">
    <property type="entry name" value="Glycoside hydrolase, family 3, N-terminal domain"/>
    <property type="match status" value="1"/>
</dbReference>
<dbReference type="AlphaFoldDB" id="A0A1N7KBF8"/>
<organism evidence="6 7">
    <name type="scientific">Salimicrobium flavidum</name>
    <dbReference type="NCBI Taxonomy" id="570947"/>
    <lineage>
        <taxon>Bacteria</taxon>
        <taxon>Bacillati</taxon>
        <taxon>Bacillota</taxon>
        <taxon>Bacilli</taxon>
        <taxon>Bacillales</taxon>
        <taxon>Bacillaceae</taxon>
        <taxon>Salimicrobium</taxon>
    </lineage>
</organism>
<comment type="similarity">
    <text evidence="1">Belongs to the glycosyl hydrolase 3 family.</text>
</comment>
<dbReference type="PANTHER" id="PTHR30480">
    <property type="entry name" value="BETA-HEXOSAMINIDASE-RELATED"/>
    <property type="match status" value="1"/>
</dbReference>
<dbReference type="STRING" id="570947.SAMN05421687_11014"/>
<proteinExistence type="inferred from homology"/>
<dbReference type="GO" id="GO:0009254">
    <property type="term" value="P:peptidoglycan turnover"/>
    <property type="evidence" value="ECO:0007669"/>
    <property type="project" value="TreeGrafter"/>
</dbReference>
<name>A0A1N7KBF8_9BACI</name>
<dbReference type="EMBL" id="FTOC01000010">
    <property type="protein sequence ID" value="SIS58948.1"/>
    <property type="molecule type" value="Genomic_DNA"/>
</dbReference>
<dbReference type="GO" id="GO:0004553">
    <property type="term" value="F:hydrolase activity, hydrolyzing O-glycosyl compounds"/>
    <property type="evidence" value="ECO:0007669"/>
    <property type="project" value="InterPro"/>
</dbReference>
<evidence type="ECO:0000259" key="5">
    <source>
        <dbReference type="Pfam" id="PF00933"/>
    </source>
</evidence>
<accession>A0A1N7KBF8</accession>
<keyword evidence="3" id="KW-0326">Glycosidase</keyword>
<dbReference type="PANTHER" id="PTHR30480:SF16">
    <property type="entry name" value="GLYCOSIDE HYDROLASE FAMILY 3 DOMAIN PROTEIN"/>
    <property type="match status" value="1"/>
</dbReference>
<dbReference type="Pfam" id="PF00933">
    <property type="entry name" value="Glyco_hydro_3"/>
    <property type="match status" value="1"/>
</dbReference>
<keyword evidence="2" id="KW-0378">Hydrolase</keyword>
<evidence type="ECO:0000256" key="2">
    <source>
        <dbReference type="ARBA" id="ARBA00022801"/>
    </source>
</evidence>
<dbReference type="PROSITE" id="PS00775">
    <property type="entry name" value="GLYCOSYL_HYDROL_F3"/>
    <property type="match status" value="1"/>
</dbReference>
<dbReference type="SUPFAM" id="SSF51445">
    <property type="entry name" value="(Trans)glycosidases"/>
    <property type="match status" value="1"/>
</dbReference>
<protein>
    <submittedName>
        <fullName evidence="6">Beta-N-acetylhexosaminidase</fullName>
    </submittedName>
</protein>
<feature type="compositionally biased region" description="Basic and acidic residues" evidence="4">
    <location>
        <begin position="33"/>
        <end position="43"/>
    </location>
</feature>
<evidence type="ECO:0000313" key="7">
    <source>
        <dbReference type="Proteomes" id="UP000187608"/>
    </source>
</evidence>
<gene>
    <name evidence="6" type="ORF">SAMN05421687_11014</name>
</gene>
<evidence type="ECO:0000313" key="6">
    <source>
        <dbReference type="EMBL" id="SIS58948.1"/>
    </source>
</evidence>
<dbReference type="InterPro" id="IPR001764">
    <property type="entry name" value="Glyco_hydro_3_N"/>
</dbReference>
<dbReference type="InterPro" id="IPR019800">
    <property type="entry name" value="Glyco_hydro_3_AS"/>
</dbReference>
<evidence type="ECO:0000256" key="4">
    <source>
        <dbReference type="SAM" id="MobiDB-lite"/>
    </source>
</evidence>
<sequence length="559" mass="60552">MLNRIAKIIVLLLVLLGSAFIVLSFWDKEASDQQADEQSKQPTEEETGEEPGPTLETVFDSAGGGKLPDSPVVVGKTSNEEVTAAWGEPEDTVDEGTGRSLTYPSRDVVIGIAADIVTDIRSSQENITSFHREDVTSFQDPGEVEQRQEENGTKTVFTYTLADEYVLTWVFPGSPDDAGNPAAEYVLLSKKTSSEQNAERIVNEMSLDEKIGQMIFGGVSGTQMNPETRSAIEEYHVGGLIMFGNNVVSAEQTVSFLNEMKAANEGNPSPLLLGVDEEGGTVTRMPPEANSLPTSRSIGNLNDPEVAFTAGTILGEQVQELGFNLDFAPVLDVNSNPNNPVIGDRSFGSNTEVVTNLGIQTMKGIQEEGIISVIKHFPGHGDTGVDSHLNLPQVDKSYEELRELELVPFKQAIEEGADVTMIAHILLPQIDQNYPASMSEEVITGILREDYDFDGVVITDDLTMGAITNQYSIADAAVQSVKAGGDLLLVAHDPNLVAVVFDELKAAVENGEISEDSIDESVERITELKEKYQVSDEPTEAPDFQPINEKVEAILEKVS</sequence>
<dbReference type="InterPro" id="IPR036962">
    <property type="entry name" value="Glyco_hydro_3_N_sf"/>
</dbReference>
<feature type="region of interest" description="Disordered" evidence="4">
    <location>
        <begin position="33"/>
        <end position="100"/>
    </location>
</feature>
<dbReference type="InterPro" id="IPR050226">
    <property type="entry name" value="NagZ_Beta-hexosaminidase"/>
</dbReference>
<feature type="domain" description="Glycoside hydrolase family 3 N-terminal" evidence="5">
    <location>
        <begin position="207"/>
        <end position="527"/>
    </location>
</feature>
<dbReference type="OrthoDB" id="9805821at2"/>
<keyword evidence="7" id="KW-1185">Reference proteome</keyword>
<dbReference type="GO" id="GO:0005975">
    <property type="term" value="P:carbohydrate metabolic process"/>
    <property type="evidence" value="ECO:0007669"/>
    <property type="project" value="InterPro"/>
</dbReference>
<evidence type="ECO:0000256" key="1">
    <source>
        <dbReference type="ARBA" id="ARBA00005336"/>
    </source>
</evidence>
<dbReference type="Pfam" id="PF14172">
    <property type="entry name" value="DUF4309"/>
    <property type="match status" value="1"/>
</dbReference>
<dbReference type="InterPro" id="IPR017853">
    <property type="entry name" value="GH"/>
</dbReference>
<dbReference type="Proteomes" id="UP000187608">
    <property type="component" value="Unassembled WGS sequence"/>
</dbReference>
<reference evidence="7" key="1">
    <citation type="submission" date="2017-01" db="EMBL/GenBank/DDBJ databases">
        <authorList>
            <person name="Varghese N."/>
            <person name="Submissions S."/>
        </authorList>
    </citation>
    <scope>NUCLEOTIDE SEQUENCE [LARGE SCALE GENOMIC DNA]</scope>
    <source>
        <strain evidence="7">DSM 23127</strain>
    </source>
</reference>
<dbReference type="InterPro" id="IPR025453">
    <property type="entry name" value="DUF4309"/>
</dbReference>